<feature type="compositionally biased region" description="Low complexity" evidence="1">
    <location>
        <begin position="92"/>
        <end position="106"/>
    </location>
</feature>
<comment type="caution">
    <text evidence="2">The sequence shown here is derived from an EMBL/GenBank/DDBJ whole genome shotgun (WGS) entry which is preliminary data.</text>
</comment>
<reference evidence="2 3" key="1">
    <citation type="submission" date="2022-09" db="EMBL/GenBank/DDBJ databases">
        <authorList>
            <person name="Palmer J.M."/>
        </authorList>
    </citation>
    <scope>NUCLEOTIDE SEQUENCE [LARGE SCALE GENOMIC DNA]</scope>
    <source>
        <strain evidence="2 3">DSM 7382</strain>
    </source>
</reference>
<evidence type="ECO:0000313" key="3">
    <source>
        <dbReference type="Proteomes" id="UP001385951"/>
    </source>
</evidence>
<name>A0AAW0FED2_9APHY</name>
<dbReference type="Proteomes" id="UP001385951">
    <property type="component" value="Unassembled WGS sequence"/>
</dbReference>
<evidence type="ECO:0000313" key="2">
    <source>
        <dbReference type="EMBL" id="KAK7679213.1"/>
    </source>
</evidence>
<evidence type="ECO:0000256" key="1">
    <source>
        <dbReference type="SAM" id="MobiDB-lite"/>
    </source>
</evidence>
<keyword evidence="3" id="KW-1185">Reference proteome</keyword>
<gene>
    <name evidence="2" type="ORF">QCA50_017791</name>
</gene>
<feature type="region of interest" description="Disordered" evidence="1">
    <location>
        <begin position="82"/>
        <end position="129"/>
    </location>
</feature>
<protein>
    <submittedName>
        <fullName evidence="2">Uncharacterized protein</fullName>
    </submittedName>
</protein>
<sequence>MTCTPSPEPSRHPARTPLLPIRPTSNETFRFHGREPRFREPIISGSPEGSNVFSGGDESSASAAMFTGFHYSSGTPFVKRARQRAHVGDRASINITPITTDSPTTSRPKRKRPRVGEDPPPLTNSTPAPHSYASFSLECKINRVLKLCQHVDLPFHTFIYQIFRTPNAADKVHWTEDPAVTSVNVQGQSPISYAESLGTCLLNCLTSGLDIHMVAHIRGHRRCSRFPMFSHTLPSVRLGTLSRVLLYSSSNMSSSCKPVLPPSQHLASTFTFLRRRLRPKA</sequence>
<proteinExistence type="predicted"/>
<organism evidence="2 3">
    <name type="scientific">Cerrena zonata</name>
    <dbReference type="NCBI Taxonomy" id="2478898"/>
    <lineage>
        <taxon>Eukaryota</taxon>
        <taxon>Fungi</taxon>
        <taxon>Dikarya</taxon>
        <taxon>Basidiomycota</taxon>
        <taxon>Agaricomycotina</taxon>
        <taxon>Agaricomycetes</taxon>
        <taxon>Polyporales</taxon>
        <taxon>Cerrenaceae</taxon>
        <taxon>Cerrena</taxon>
    </lineage>
</organism>
<dbReference type="EMBL" id="JASBNA010000062">
    <property type="protein sequence ID" value="KAK7679213.1"/>
    <property type="molecule type" value="Genomic_DNA"/>
</dbReference>
<accession>A0AAW0FED2</accession>
<dbReference type="AlphaFoldDB" id="A0AAW0FED2"/>
<feature type="region of interest" description="Disordered" evidence="1">
    <location>
        <begin position="1"/>
        <end position="27"/>
    </location>
</feature>